<evidence type="ECO:0000259" key="3">
    <source>
        <dbReference type="PROSITE" id="PS50112"/>
    </source>
</evidence>
<dbReference type="InterPro" id="IPR000014">
    <property type="entry name" value="PAS"/>
</dbReference>
<dbReference type="EMBL" id="CP066831">
    <property type="protein sequence ID" value="QQM42260.1"/>
    <property type="molecule type" value="Genomic_DNA"/>
</dbReference>
<dbReference type="PROSITE" id="PS51746">
    <property type="entry name" value="PPM_2"/>
    <property type="match status" value="1"/>
</dbReference>
<dbReference type="InterPro" id="IPR001932">
    <property type="entry name" value="PPM-type_phosphatase-like_dom"/>
</dbReference>
<dbReference type="InterPro" id="IPR052016">
    <property type="entry name" value="Bact_Sigma-Reg"/>
</dbReference>
<dbReference type="AlphaFoldDB" id="A0A7T7KXI0"/>
<dbReference type="Pfam" id="PF07228">
    <property type="entry name" value="SpoIIE"/>
    <property type="match status" value="1"/>
</dbReference>
<dbReference type="KEGG" id="slf:JEQ17_24365"/>
<sequence>MSDSDAPGGRDSPGIRTDPDADADAEAGTEAGPDPKFAHTRSISPSSPSPSLEADTNTDTDTEIDVDINVDIDIDFAKVFQALPSPVMLLAPDLTIIAANRAYVQVSGRGLEELVGRFIFDVFPDSPSEEATGARTLRTSLERLLATGERDTMALQKYDVEVPDRPGVFEERYWSTVNIPVLDADGRVSLIAHRVEEVTALVRARQAATPAPGTQHATLTTLSREDAMTADLLTRSQELQELNEDLRKAHARTHEVAVTLQRAMLPGTALPRHDFAAVRYQPAASFLNVCGDWYDLIDLDEDRLAAAVGDVVGHGLEAAGVMGQLRSALSAAIRATGRPADALTTLAQHAHTVEGALATTAVQAVIDRAAHTVTYSCAGHPPPLLAHPDGTVELLNAATDPPLAASDDTVPRTQATVSYTPGATLVLYTDGLIERRGEDIDRGLHRLTHSLEHHHTLPPEPLADAILADLVPAPRRGPDDDTALVVIRL</sequence>
<dbReference type="GO" id="GO:0016791">
    <property type="term" value="F:phosphatase activity"/>
    <property type="evidence" value="ECO:0007669"/>
    <property type="project" value="TreeGrafter"/>
</dbReference>
<dbReference type="InterPro" id="IPR035965">
    <property type="entry name" value="PAS-like_dom_sf"/>
</dbReference>
<organism evidence="5 6">
    <name type="scientific">Streptomyces liliifuscus</name>
    <dbReference type="NCBI Taxonomy" id="2797636"/>
    <lineage>
        <taxon>Bacteria</taxon>
        <taxon>Bacillati</taxon>
        <taxon>Actinomycetota</taxon>
        <taxon>Actinomycetes</taxon>
        <taxon>Kitasatosporales</taxon>
        <taxon>Streptomycetaceae</taxon>
        <taxon>Streptomyces</taxon>
    </lineage>
</organism>
<evidence type="ECO:0000256" key="2">
    <source>
        <dbReference type="SAM" id="MobiDB-lite"/>
    </source>
</evidence>
<dbReference type="SMART" id="SM00331">
    <property type="entry name" value="PP2C_SIG"/>
    <property type="match status" value="1"/>
</dbReference>
<reference evidence="5 6" key="1">
    <citation type="submission" date="2020-12" db="EMBL/GenBank/DDBJ databases">
        <title>A novel species.</title>
        <authorList>
            <person name="Li K."/>
        </authorList>
    </citation>
    <scope>NUCLEOTIDE SEQUENCE [LARGE SCALE GENOMIC DNA]</scope>
    <source>
        <strain evidence="5 6">ZYC-3</strain>
    </source>
</reference>
<dbReference type="InterPro" id="IPR036457">
    <property type="entry name" value="PPM-type-like_dom_sf"/>
</dbReference>
<keyword evidence="1" id="KW-0378">Hydrolase</keyword>
<dbReference type="Proteomes" id="UP000595636">
    <property type="component" value="Chromosome"/>
</dbReference>
<feature type="compositionally biased region" description="Low complexity" evidence="2">
    <location>
        <begin position="42"/>
        <end position="55"/>
    </location>
</feature>
<dbReference type="SUPFAM" id="SSF81606">
    <property type="entry name" value="PP2C-like"/>
    <property type="match status" value="1"/>
</dbReference>
<accession>A0A7T7KXI0</accession>
<dbReference type="SUPFAM" id="SSF55785">
    <property type="entry name" value="PYP-like sensor domain (PAS domain)"/>
    <property type="match status" value="1"/>
</dbReference>
<evidence type="ECO:0000259" key="4">
    <source>
        <dbReference type="PROSITE" id="PS51746"/>
    </source>
</evidence>
<dbReference type="Pfam" id="PF08448">
    <property type="entry name" value="PAS_4"/>
    <property type="match status" value="1"/>
</dbReference>
<dbReference type="InterPro" id="IPR013656">
    <property type="entry name" value="PAS_4"/>
</dbReference>
<name>A0A7T7KXI0_9ACTN</name>
<feature type="domain" description="PAS" evidence="3">
    <location>
        <begin position="72"/>
        <end position="144"/>
    </location>
</feature>
<proteinExistence type="predicted"/>
<evidence type="ECO:0000256" key="1">
    <source>
        <dbReference type="ARBA" id="ARBA00022801"/>
    </source>
</evidence>
<feature type="region of interest" description="Disordered" evidence="2">
    <location>
        <begin position="1"/>
        <end position="58"/>
    </location>
</feature>
<feature type="domain" description="PPM-type phosphatase" evidence="4">
    <location>
        <begin position="272"/>
        <end position="489"/>
    </location>
</feature>
<dbReference type="Gene3D" id="3.60.40.10">
    <property type="entry name" value="PPM-type phosphatase domain"/>
    <property type="match status" value="1"/>
</dbReference>
<dbReference type="PANTHER" id="PTHR43156">
    <property type="entry name" value="STAGE II SPORULATION PROTEIN E-RELATED"/>
    <property type="match status" value="1"/>
</dbReference>
<evidence type="ECO:0000313" key="5">
    <source>
        <dbReference type="EMBL" id="QQM42260.1"/>
    </source>
</evidence>
<dbReference type="CDD" id="cd00130">
    <property type="entry name" value="PAS"/>
    <property type="match status" value="1"/>
</dbReference>
<dbReference type="PROSITE" id="PS50112">
    <property type="entry name" value="PAS"/>
    <property type="match status" value="1"/>
</dbReference>
<protein>
    <submittedName>
        <fullName evidence="5">SpoIIE family protein phosphatase</fullName>
    </submittedName>
</protein>
<evidence type="ECO:0000313" key="6">
    <source>
        <dbReference type="Proteomes" id="UP000595636"/>
    </source>
</evidence>
<dbReference type="PANTHER" id="PTHR43156:SF2">
    <property type="entry name" value="STAGE II SPORULATION PROTEIN E"/>
    <property type="match status" value="1"/>
</dbReference>
<gene>
    <name evidence="5" type="ORF">JEQ17_24365</name>
</gene>
<dbReference type="Gene3D" id="3.30.450.20">
    <property type="entry name" value="PAS domain"/>
    <property type="match status" value="1"/>
</dbReference>
<dbReference type="SMART" id="SM00091">
    <property type="entry name" value="PAS"/>
    <property type="match status" value="1"/>
</dbReference>
<keyword evidence="6" id="KW-1185">Reference proteome</keyword>
<dbReference type="RefSeq" id="WP_200397197.1">
    <property type="nucleotide sequence ID" value="NZ_CP066831.1"/>
</dbReference>